<proteinExistence type="predicted"/>
<evidence type="ECO:0000313" key="2">
    <source>
        <dbReference type="Proteomes" id="UP000886998"/>
    </source>
</evidence>
<comment type="caution">
    <text evidence="1">The sequence shown here is derived from an EMBL/GenBank/DDBJ whole genome shotgun (WGS) entry which is preliminary data.</text>
</comment>
<keyword evidence="2" id="KW-1185">Reference proteome</keyword>
<dbReference type="Proteomes" id="UP000886998">
    <property type="component" value="Unassembled WGS sequence"/>
</dbReference>
<name>A0A8X7BRJ0_9ARAC</name>
<sequence>MSTLIKKRYLSGAVKRRNQKEKSNKLAEQMNKTYKLFQLDFIRRTSKKNLLDTSPEDSKDSELVAKRVNDTRWCAGADVSMALSKGYSRFQKVLQVIAEDMTQSYR</sequence>
<dbReference type="OrthoDB" id="10063284at2759"/>
<protein>
    <submittedName>
        <fullName evidence="1">Uncharacterized protein</fullName>
    </submittedName>
</protein>
<accession>A0A8X7BRJ0</accession>
<organism evidence="1 2">
    <name type="scientific">Trichonephila inaurata madagascariensis</name>
    <dbReference type="NCBI Taxonomy" id="2747483"/>
    <lineage>
        <taxon>Eukaryota</taxon>
        <taxon>Metazoa</taxon>
        <taxon>Ecdysozoa</taxon>
        <taxon>Arthropoda</taxon>
        <taxon>Chelicerata</taxon>
        <taxon>Arachnida</taxon>
        <taxon>Araneae</taxon>
        <taxon>Araneomorphae</taxon>
        <taxon>Entelegynae</taxon>
        <taxon>Araneoidea</taxon>
        <taxon>Nephilidae</taxon>
        <taxon>Trichonephila</taxon>
        <taxon>Trichonephila inaurata</taxon>
    </lineage>
</organism>
<evidence type="ECO:0000313" key="1">
    <source>
        <dbReference type="EMBL" id="GFY39992.1"/>
    </source>
</evidence>
<reference evidence="1" key="1">
    <citation type="submission" date="2020-08" db="EMBL/GenBank/DDBJ databases">
        <title>Multicomponent nature underlies the extraordinary mechanical properties of spider dragline silk.</title>
        <authorList>
            <person name="Kono N."/>
            <person name="Nakamura H."/>
            <person name="Mori M."/>
            <person name="Yoshida Y."/>
            <person name="Ohtoshi R."/>
            <person name="Malay A.D."/>
            <person name="Moran D.A.P."/>
            <person name="Tomita M."/>
            <person name="Numata K."/>
            <person name="Arakawa K."/>
        </authorList>
    </citation>
    <scope>NUCLEOTIDE SEQUENCE</scope>
</reference>
<gene>
    <name evidence="1" type="ORF">TNIN_98881</name>
</gene>
<dbReference type="AlphaFoldDB" id="A0A8X7BRJ0"/>
<dbReference type="EMBL" id="BMAV01001603">
    <property type="protein sequence ID" value="GFY39992.1"/>
    <property type="molecule type" value="Genomic_DNA"/>
</dbReference>